<gene>
    <name evidence="2" type="ORF">MM415B02455_0005</name>
</gene>
<evidence type="ECO:0000313" key="2">
    <source>
        <dbReference type="EMBL" id="QJA90042.1"/>
    </source>
</evidence>
<evidence type="ECO:0000256" key="1">
    <source>
        <dbReference type="SAM" id="MobiDB-lite"/>
    </source>
</evidence>
<accession>A0A6M3L8B9</accession>
<protein>
    <submittedName>
        <fullName evidence="2">Uncharacterized protein</fullName>
    </submittedName>
</protein>
<feature type="region of interest" description="Disordered" evidence="1">
    <location>
        <begin position="1"/>
        <end position="27"/>
    </location>
</feature>
<name>A0A6M3L8B9_9ZZZZ</name>
<feature type="compositionally biased region" description="Polar residues" evidence="1">
    <location>
        <begin position="1"/>
        <end position="21"/>
    </location>
</feature>
<reference evidence="2" key="1">
    <citation type="submission" date="2020-03" db="EMBL/GenBank/DDBJ databases">
        <title>The deep terrestrial virosphere.</title>
        <authorList>
            <person name="Holmfeldt K."/>
            <person name="Nilsson E."/>
            <person name="Simone D."/>
            <person name="Lopez-Fernandez M."/>
            <person name="Wu X."/>
            <person name="de Brujin I."/>
            <person name="Lundin D."/>
            <person name="Andersson A."/>
            <person name="Bertilsson S."/>
            <person name="Dopson M."/>
        </authorList>
    </citation>
    <scope>NUCLEOTIDE SEQUENCE</scope>
    <source>
        <strain evidence="2">MM415B02455</strain>
    </source>
</reference>
<proteinExistence type="predicted"/>
<dbReference type="AlphaFoldDB" id="A0A6M3L8B9"/>
<dbReference type="EMBL" id="MT142887">
    <property type="protein sequence ID" value="QJA90042.1"/>
    <property type="molecule type" value="Genomic_DNA"/>
</dbReference>
<sequence>MNQVRLTKQQAQKLLSPGSQADETKERMQDKEIARLWQEHGELLVRIKRMEERLEALGERIDKIGVVK</sequence>
<organism evidence="2">
    <name type="scientific">viral metagenome</name>
    <dbReference type="NCBI Taxonomy" id="1070528"/>
    <lineage>
        <taxon>unclassified sequences</taxon>
        <taxon>metagenomes</taxon>
        <taxon>organismal metagenomes</taxon>
    </lineage>
</organism>